<evidence type="ECO:0000256" key="1">
    <source>
        <dbReference type="SAM" id="SignalP"/>
    </source>
</evidence>
<feature type="chain" id="PRO_5046071223" description="Conjugal transfer protein TraI" evidence="1">
    <location>
        <begin position="23"/>
        <end position="215"/>
    </location>
</feature>
<reference evidence="2 3" key="1">
    <citation type="submission" date="2021-03" db="EMBL/GenBank/DDBJ databases">
        <authorList>
            <person name="Kim M.K."/>
        </authorList>
    </citation>
    <scope>NUCLEOTIDE SEQUENCE [LARGE SCALE GENOMIC DNA]</scope>
    <source>
        <strain evidence="2 3">BT507</strain>
    </source>
</reference>
<dbReference type="EMBL" id="JAGETX010000009">
    <property type="protein sequence ID" value="MBO3272165.1"/>
    <property type="molecule type" value="Genomic_DNA"/>
</dbReference>
<keyword evidence="3" id="KW-1185">Reference proteome</keyword>
<dbReference type="RefSeq" id="WP_208308434.1">
    <property type="nucleotide sequence ID" value="NZ_JAGETX010000009.1"/>
</dbReference>
<evidence type="ECO:0008006" key="4">
    <source>
        <dbReference type="Google" id="ProtNLM"/>
    </source>
</evidence>
<evidence type="ECO:0000313" key="3">
    <source>
        <dbReference type="Proteomes" id="UP000670527"/>
    </source>
</evidence>
<dbReference type="Proteomes" id="UP000670527">
    <property type="component" value="Unassembled WGS sequence"/>
</dbReference>
<keyword evidence="1" id="KW-0732">Signal</keyword>
<feature type="signal peptide" evidence="1">
    <location>
        <begin position="1"/>
        <end position="22"/>
    </location>
</feature>
<comment type="caution">
    <text evidence="2">The sequence shown here is derived from an EMBL/GenBank/DDBJ whole genome shotgun (WGS) entry which is preliminary data.</text>
</comment>
<sequence>MKKSFLVMATVLGWASTRPAHAQAIVSAPILETENFIQTGLQAGLKALNAKANVLADAGVVEQVLTKVASAKNLALAKEWYDGLLQVSNAVKNYRRVQHIFERQTAIISLYSDYIQRFRQDPHLTPAQVTAMVKGYTTLIGESTDYLDDLTAIVSPLKGKMTDAERMELIDALDDKVTHQYELVSYFTRRNIALSLRESSTTRELDTLKKLYGLR</sequence>
<organism evidence="2 3">
    <name type="scientific">Hymenobacter defluvii</name>
    <dbReference type="NCBI Taxonomy" id="2054411"/>
    <lineage>
        <taxon>Bacteria</taxon>
        <taxon>Pseudomonadati</taxon>
        <taxon>Bacteroidota</taxon>
        <taxon>Cytophagia</taxon>
        <taxon>Cytophagales</taxon>
        <taxon>Hymenobacteraceae</taxon>
        <taxon>Hymenobacter</taxon>
    </lineage>
</organism>
<protein>
    <recommendedName>
        <fullName evidence="4">Conjugal transfer protein TraI</fullName>
    </recommendedName>
</protein>
<name>A0ABS3TES8_9BACT</name>
<accession>A0ABS3TES8</accession>
<evidence type="ECO:0000313" key="2">
    <source>
        <dbReference type="EMBL" id="MBO3272165.1"/>
    </source>
</evidence>
<gene>
    <name evidence="2" type="ORF">J4D97_16020</name>
</gene>
<proteinExistence type="predicted"/>